<feature type="domain" description="MobA-like NTP transferase" evidence="2">
    <location>
        <begin position="28"/>
        <end position="195"/>
    </location>
</feature>
<sequence length="228" mass="25113">MSGGGDLHQCAIIEWCFAGYDVMKIAVMIMAAGESRRFGECKLLTAVSQTENLLSRSIQQTSQSDVGPVFVITGRWHQEIKLAQQQGQVPIVPLIYCPQWSQGLGASIAYGVRQLAPDFDAVLITLADQVALQSEDFQQLVEAASSQQLVEAASSQHIVCAYYNQRRGVPALFPVSCFSQLTMLNGEHGARSLLRGDTTSVREISLPNAALDIDTPEMLMRWRYEFAK</sequence>
<organism evidence="3 4">
    <name type="scientific">Vibrio fluvialis</name>
    <dbReference type="NCBI Taxonomy" id="676"/>
    <lineage>
        <taxon>Bacteria</taxon>
        <taxon>Pseudomonadati</taxon>
        <taxon>Pseudomonadota</taxon>
        <taxon>Gammaproteobacteria</taxon>
        <taxon>Vibrionales</taxon>
        <taxon>Vibrionaceae</taxon>
        <taxon>Vibrio</taxon>
    </lineage>
</organism>
<dbReference type="PANTHER" id="PTHR43777:SF1">
    <property type="entry name" value="MOLYBDENUM COFACTOR CYTIDYLYLTRANSFERASE"/>
    <property type="match status" value="1"/>
</dbReference>
<evidence type="ECO:0000256" key="1">
    <source>
        <dbReference type="ARBA" id="ARBA00022842"/>
    </source>
</evidence>
<evidence type="ECO:0000259" key="2">
    <source>
        <dbReference type="Pfam" id="PF12804"/>
    </source>
</evidence>
<dbReference type="InterPro" id="IPR025877">
    <property type="entry name" value="MobA-like_NTP_Trfase"/>
</dbReference>
<dbReference type="Pfam" id="PF12804">
    <property type="entry name" value="NTP_transf_3"/>
    <property type="match status" value="1"/>
</dbReference>
<dbReference type="Gene3D" id="3.90.550.10">
    <property type="entry name" value="Spore Coat Polysaccharide Biosynthesis Protein SpsA, Chain A"/>
    <property type="match status" value="1"/>
</dbReference>
<dbReference type="CDD" id="cd04182">
    <property type="entry name" value="GT_2_like_f"/>
    <property type="match status" value="1"/>
</dbReference>
<evidence type="ECO:0000313" key="4">
    <source>
        <dbReference type="Proteomes" id="UP000057088"/>
    </source>
</evidence>
<dbReference type="EMBL" id="CP014034">
    <property type="protein sequence ID" value="AMF92527.2"/>
    <property type="molecule type" value="Genomic_DNA"/>
</dbReference>
<name>A0ABN4KKL6_VIBFL</name>
<proteinExistence type="predicted"/>
<evidence type="ECO:0000313" key="3">
    <source>
        <dbReference type="EMBL" id="AMF92527.2"/>
    </source>
</evidence>
<reference evidence="4" key="1">
    <citation type="submission" date="2015-12" db="EMBL/GenBank/DDBJ databases">
        <title>FDA dAtabase for Regulatory Grade micrObial Sequences (FDA-ARGOS): Supporting development and validation of Infectious Disease Dx tests.</title>
        <authorList>
            <person name="Hoffmann M."/>
            <person name="Allard M."/>
            <person name="Evans P."/>
            <person name="Brown E."/>
            <person name="Tallon L.J."/>
            <person name="Sadzewicz L."/>
            <person name="Sengamalay N."/>
            <person name="Ott S."/>
            <person name="Godinez A."/>
            <person name="Nagaraj S."/>
            <person name="Vyas G."/>
            <person name="Aluvathingal J."/>
            <person name="Nadendla S."/>
            <person name="Geyer C."/>
            <person name="Sichtig H."/>
        </authorList>
    </citation>
    <scope>NUCLEOTIDE SEQUENCE [LARGE SCALE GENOMIC DNA]</scope>
    <source>
        <strain evidence="4">ATCC 33809</strain>
    </source>
</reference>
<accession>A0ABN4KKL6</accession>
<protein>
    <submittedName>
        <fullName evidence="3">Nucleotidyltransferase family protein</fullName>
    </submittedName>
</protein>
<keyword evidence="1" id="KW-0460">Magnesium</keyword>
<dbReference type="Proteomes" id="UP000057088">
    <property type="component" value="Chromosome 1"/>
</dbReference>
<dbReference type="PANTHER" id="PTHR43777">
    <property type="entry name" value="MOLYBDENUM COFACTOR CYTIDYLYLTRANSFERASE"/>
    <property type="match status" value="1"/>
</dbReference>
<dbReference type="InterPro" id="IPR029044">
    <property type="entry name" value="Nucleotide-diphossugar_trans"/>
</dbReference>
<gene>
    <name evidence="3" type="ORF">AL536_03340</name>
</gene>
<dbReference type="SUPFAM" id="SSF53448">
    <property type="entry name" value="Nucleotide-diphospho-sugar transferases"/>
    <property type="match status" value="1"/>
</dbReference>
<keyword evidence="4" id="KW-1185">Reference proteome</keyword>